<dbReference type="Gramene" id="ESR42029">
    <property type="protein sequence ID" value="ESR42029"/>
    <property type="gene ID" value="CICLE_v10013258mg"/>
</dbReference>
<protein>
    <submittedName>
        <fullName evidence="1">Uncharacterized protein</fullName>
    </submittedName>
</protein>
<dbReference type="EMBL" id="KI536861">
    <property type="protein sequence ID" value="ESR42029.1"/>
    <property type="molecule type" value="Genomic_DNA"/>
</dbReference>
<dbReference type="InParanoid" id="V4UR66"/>
<sequence length="74" mass="8745">MKVLCPCKIANRMLMSHIRFNLSEFNANKRTTYFSSNFQQSKAQHQELKKKGNLKLSIKKKKGKYKSISEFNFQ</sequence>
<organism evidence="1 2">
    <name type="scientific">Citrus clementina</name>
    <name type="common">Clementine</name>
    <name type="synonym">Citrus deliciosa x Citrus sinensis</name>
    <dbReference type="NCBI Taxonomy" id="85681"/>
    <lineage>
        <taxon>Eukaryota</taxon>
        <taxon>Viridiplantae</taxon>
        <taxon>Streptophyta</taxon>
        <taxon>Embryophyta</taxon>
        <taxon>Tracheophyta</taxon>
        <taxon>Spermatophyta</taxon>
        <taxon>Magnoliopsida</taxon>
        <taxon>eudicotyledons</taxon>
        <taxon>Gunneridae</taxon>
        <taxon>Pentapetalae</taxon>
        <taxon>rosids</taxon>
        <taxon>malvids</taxon>
        <taxon>Sapindales</taxon>
        <taxon>Rutaceae</taxon>
        <taxon>Aurantioideae</taxon>
        <taxon>Citrus</taxon>
    </lineage>
</organism>
<dbReference type="AlphaFoldDB" id="V4UR66"/>
<evidence type="ECO:0000313" key="2">
    <source>
        <dbReference type="Proteomes" id="UP000030687"/>
    </source>
</evidence>
<dbReference type="KEGG" id="cic:CICLE_v10013258mg"/>
<keyword evidence="2" id="KW-1185">Reference proteome</keyword>
<gene>
    <name evidence="1" type="ORF">CICLE_v10013258mg</name>
</gene>
<accession>V4UR66</accession>
<evidence type="ECO:0000313" key="1">
    <source>
        <dbReference type="EMBL" id="ESR42029.1"/>
    </source>
</evidence>
<dbReference type="Proteomes" id="UP000030687">
    <property type="component" value="Unassembled WGS sequence"/>
</dbReference>
<proteinExistence type="predicted"/>
<reference evidence="1 2" key="1">
    <citation type="submission" date="2013-10" db="EMBL/GenBank/DDBJ databases">
        <authorList>
            <consortium name="International Citrus Genome Consortium"/>
            <person name="Jenkins J."/>
            <person name="Schmutz J."/>
            <person name="Prochnik S."/>
            <person name="Rokhsar D."/>
            <person name="Gmitter F."/>
            <person name="Ollitrault P."/>
            <person name="Machado M."/>
            <person name="Talon M."/>
            <person name="Wincker P."/>
            <person name="Jaillon O."/>
            <person name="Morgante M."/>
        </authorList>
    </citation>
    <scope>NUCLEOTIDE SEQUENCE</scope>
    <source>
        <strain evidence="2">cv. Clemenules</strain>
    </source>
</reference>
<name>V4UR66_CITCL</name>